<dbReference type="PANTHER" id="PTHR35046">
    <property type="entry name" value="ZINC KNUCKLE (CCHC-TYPE) FAMILY PROTEIN"/>
    <property type="match status" value="1"/>
</dbReference>
<dbReference type="GO" id="GO:0006508">
    <property type="term" value="P:proteolysis"/>
    <property type="evidence" value="ECO:0007669"/>
    <property type="project" value="UniProtKB-KW"/>
</dbReference>
<dbReference type="Gene3D" id="3.30.70.270">
    <property type="match status" value="2"/>
</dbReference>
<dbReference type="CDD" id="cd09274">
    <property type="entry name" value="RNase_HI_RT_Ty3"/>
    <property type="match status" value="1"/>
</dbReference>
<dbReference type="InterPro" id="IPR005162">
    <property type="entry name" value="Retrotrans_gag_dom"/>
</dbReference>
<dbReference type="SMART" id="SM00343">
    <property type="entry name" value="ZnF_C2HC"/>
    <property type="match status" value="1"/>
</dbReference>
<organism evidence="14 15">
    <name type="scientific">Centaurea solstitialis</name>
    <name type="common">yellow star-thistle</name>
    <dbReference type="NCBI Taxonomy" id="347529"/>
    <lineage>
        <taxon>Eukaryota</taxon>
        <taxon>Viridiplantae</taxon>
        <taxon>Streptophyta</taxon>
        <taxon>Embryophyta</taxon>
        <taxon>Tracheophyta</taxon>
        <taxon>Spermatophyta</taxon>
        <taxon>Magnoliopsida</taxon>
        <taxon>eudicotyledons</taxon>
        <taxon>Gunneridae</taxon>
        <taxon>Pentapetalae</taxon>
        <taxon>asterids</taxon>
        <taxon>campanulids</taxon>
        <taxon>Asterales</taxon>
        <taxon>Asteraceae</taxon>
        <taxon>Carduoideae</taxon>
        <taxon>Cardueae</taxon>
        <taxon>Centaureinae</taxon>
        <taxon>Centaurea</taxon>
    </lineage>
</organism>
<keyword evidence="4" id="KW-0548">Nucleotidyltransferase</keyword>
<comment type="caution">
    <text evidence="14">The sequence shown here is derived from an EMBL/GenBank/DDBJ whole genome shotgun (WGS) entry which is preliminary data.</text>
</comment>
<dbReference type="PROSITE" id="PS50158">
    <property type="entry name" value="ZF_CCHC"/>
    <property type="match status" value="1"/>
</dbReference>
<dbReference type="InterPro" id="IPR043502">
    <property type="entry name" value="DNA/RNA_pol_sf"/>
</dbReference>
<evidence type="ECO:0000256" key="3">
    <source>
        <dbReference type="ARBA" id="ARBA00022679"/>
    </source>
</evidence>
<dbReference type="GO" id="GO:0015074">
    <property type="term" value="P:DNA integration"/>
    <property type="evidence" value="ECO:0007669"/>
    <property type="project" value="InterPro"/>
</dbReference>
<dbReference type="InterPro" id="IPR001878">
    <property type="entry name" value="Znf_CCHC"/>
</dbReference>
<feature type="region of interest" description="Disordered" evidence="10">
    <location>
        <begin position="1436"/>
        <end position="1478"/>
    </location>
</feature>
<evidence type="ECO:0000256" key="6">
    <source>
        <dbReference type="ARBA" id="ARBA00022759"/>
    </source>
</evidence>
<dbReference type="Pfam" id="PF17921">
    <property type="entry name" value="Integrase_H2C2"/>
    <property type="match status" value="1"/>
</dbReference>
<dbReference type="FunFam" id="3.30.70.270:FF:000020">
    <property type="entry name" value="Transposon Tf2-6 polyprotein-like Protein"/>
    <property type="match status" value="1"/>
</dbReference>
<dbReference type="InterPro" id="IPR056924">
    <property type="entry name" value="SH3_Tf2-1"/>
</dbReference>
<dbReference type="GO" id="GO:0008270">
    <property type="term" value="F:zinc ion binding"/>
    <property type="evidence" value="ECO:0007669"/>
    <property type="project" value="UniProtKB-KW"/>
</dbReference>
<feature type="domain" description="Reverse transcriptase" evidence="12">
    <location>
        <begin position="630"/>
        <end position="809"/>
    </location>
</feature>
<evidence type="ECO:0000256" key="5">
    <source>
        <dbReference type="ARBA" id="ARBA00022722"/>
    </source>
</evidence>
<evidence type="ECO:0000256" key="8">
    <source>
        <dbReference type="ARBA" id="ARBA00022918"/>
    </source>
</evidence>
<protein>
    <recommendedName>
        <fullName evidence="1">RNA-directed DNA polymerase</fullName>
        <ecNumber evidence="1">2.7.7.49</ecNumber>
    </recommendedName>
</protein>
<keyword evidence="9" id="KW-0862">Zinc</keyword>
<feature type="region of interest" description="Disordered" evidence="10">
    <location>
        <begin position="1"/>
        <end position="28"/>
    </location>
</feature>
<accession>A0AA38W3W8</accession>
<dbReference type="PROSITE" id="PS50994">
    <property type="entry name" value="INTEGRASE"/>
    <property type="match status" value="1"/>
</dbReference>
<dbReference type="CDD" id="cd00303">
    <property type="entry name" value="retropepsin_like"/>
    <property type="match status" value="1"/>
</dbReference>
<dbReference type="FunFam" id="1.10.340.70:FF:000001">
    <property type="entry name" value="Retrovirus-related Pol polyprotein from transposon gypsy-like Protein"/>
    <property type="match status" value="1"/>
</dbReference>
<evidence type="ECO:0000256" key="7">
    <source>
        <dbReference type="ARBA" id="ARBA00022801"/>
    </source>
</evidence>
<feature type="compositionally biased region" description="Polar residues" evidence="10">
    <location>
        <begin position="7"/>
        <end position="28"/>
    </location>
</feature>
<feature type="compositionally biased region" description="Basic and acidic residues" evidence="10">
    <location>
        <begin position="481"/>
        <end position="508"/>
    </location>
</feature>
<dbReference type="InterPro" id="IPR021109">
    <property type="entry name" value="Peptidase_aspartic_dom_sf"/>
</dbReference>
<keyword evidence="7" id="KW-0378">Hydrolase</keyword>
<feature type="region of interest" description="Disordered" evidence="10">
    <location>
        <begin position="481"/>
        <end position="526"/>
    </location>
</feature>
<dbReference type="SUPFAM" id="SSF53098">
    <property type="entry name" value="Ribonuclease H-like"/>
    <property type="match status" value="1"/>
</dbReference>
<sequence length="1534" mass="176160">MDRLEVSIQNDGSETSNNNIRRNPNRVDNNLGSIKMQIPSFQGKNDPEAYLEWESKVENIFGIHNYSEDKKVKLASVEFYGYALTWWDKLLLSRGRNEEQPVETWDEMKALMRRRFVPPHYYRDLYNRLQGITQGSRSVDEYYQEMEMAMTRANVDEDPEATMARFLGGLRKEIADVVELQHYMDLEEMLHMAEKVEKQQKRRGNSSKFSSNSSSSSSWKTSRWGKNDDFKKKKDFKEFDSKKSFSTKGDKNTPSTSHTSRLTCFKCLGKGHIASQCPNSKTMIMLDDGSYVSQSEDEDEGKNIPPFTSDDENELKAVESGDEREALVTMRALNIQVKEEDDQQRHNIFHTRCHIQDKVCMLIIDSGSCTNCASSYLVEKLDLPTVKHPKPYRLQWLNDHGEIKVNKQVLLNFSIGKYEDEVLCDVVPMTAGHVILGRPWEFDRKTTHDGTSNKYHFVFKNQNFTLVPMTPQQVLKEQIKMREKRQKEESLKKPNESGKNKSEKERQNKSLSGKSKSEKPKASETKGALFASMRDVDRALSSHKLLVVLLYQEVCESTNDLSHPLPLEIVSVLNDFTDVLPEDVPDGLPPIRGIEHQIDLMPGATIPNRPAYRANPEETKELQKQVGELLEKGIIRESLSPCAVPVILVPKKDGTWRMCIDCRAVNKITVKYRHPIPRLDDMLDELHGAKIFTKIDLKSGYHQIRIKEGDEWKTAFKTKFGLYEWLVMPFGLTNAPSTFMRLMNHVLRHFIGKFVVVYFDDILIYSRSMHDHVEHLKLVLTSLREQKLYANLKKCTFCVKEVVFLGYVVGETGLRVDEAKLKAILDWPIPTSVSEVRSFHGLASFYRRFVKDFSTKSSPLNDLVKKNVKFEWGEKQQKAFEQLKHDLTNSPVLALPDFSKTFEIECDASGIGIGAVLLQGGRPIAYFSEKLNGATLNYPTYDKELYAVVRALETWQHYLMPKEFVIHTDHESLKYLKGQRSLHKRHAKWVSFIETFPYVLSYKRGKDNIVADALSRRYTLLTTLTSKFMGFEFIKELYASDNDFGSVFMACEKSAFNNFYKHEGFLFKENKLCIPSCSLRELLTREAHSGGLMGHFGILKTLDVLSEHFYWPKMRRDVVRICGNCLECKRAKSKSLPHGLYTPLPIPHSPWTDISMDFILGLPRSQRGMDSIFVVVDRFSKMAHFIACKKTDDAKHVAGLFFKEIVRLHGIPKTIVSDRDVKFLSYFWKTLWGKLGTKLLFSTSSHPQTDGQTEVTNRTLGVLLRAIIKQNLKSWEECLPIAEFAYNRTLHTSTNFSPFEVVYGFNPLTPLDLSPLPIKEQLNLDGAKKAEFVKKLHEQVRCNIEKKTEQYAKHANKGRKQVVFEPGDWVWVHMRKERFPSSRRTKLHPRGDGPFQVIARVNDNAYKLDLPGDYGVSATFNVSDLSLFEFDTGLLDSRTNPSEEGGNDGNGRSSPTKKEKLGGNVSTMDPLKEMHGPMTRARRRKMQGALTNLIISAHLEQTQDLKPNWMNHLVTQNIRVFVASKEKTVKKYKF</sequence>
<dbReference type="InterPro" id="IPR043128">
    <property type="entry name" value="Rev_trsase/Diguanyl_cyclase"/>
</dbReference>
<dbReference type="SUPFAM" id="SSF56672">
    <property type="entry name" value="DNA/RNA polymerases"/>
    <property type="match status" value="1"/>
</dbReference>
<keyword evidence="9" id="KW-0863">Zinc-finger</keyword>
<dbReference type="InterPro" id="IPR012337">
    <property type="entry name" value="RNaseH-like_sf"/>
</dbReference>
<dbReference type="Pfam" id="PF03732">
    <property type="entry name" value="Retrotrans_gag"/>
    <property type="match status" value="1"/>
</dbReference>
<dbReference type="Proteomes" id="UP001172457">
    <property type="component" value="Unassembled WGS sequence"/>
</dbReference>
<evidence type="ECO:0000256" key="10">
    <source>
        <dbReference type="SAM" id="MobiDB-lite"/>
    </source>
</evidence>
<dbReference type="InterPro" id="IPR036397">
    <property type="entry name" value="RNaseH_sf"/>
</dbReference>
<dbReference type="InterPro" id="IPR001584">
    <property type="entry name" value="Integrase_cat-core"/>
</dbReference>
<feature type="region of interest" description="Disordered" evidence="10">
    <location>
        <begin position="293"/>
        <end position="313"/>
    </location>
</feature>
<dbReference type="PROSITE" id="PS50878">
    <property type="entry name" value="RT_POL"/>
    <property type="match status" value="1"/>
</dbReference>
<evidence type="ECO:0000259" key="13">
    <source>
        <dbReference type="PROSITE" id="PS50994"/>
    </source>
</evidence>
<dbReference type="SUPFAM" id="SSF57756">
    <property type="entry name" value="Retrovirus zinc finger-like domains"/>
    <property type="match status" value="1"/>
</dbReference>
<evidence type="ECO:0000259" key="11">
    <source>
        <dbReference type="PROSITE" id="PS50158"/>
    </source>
</evidence>
<feature type="domain" description="CCHC-type" evidence="11">
    <location>
        <begin position="264"/>
        <end position="279"/>
    </location>
</feature>
<dbReference type="GO" id="GO:0003964">
    <property type="term" value="F:RNA-directed DNA polymerase activity"/>
    <property type="evidence" value="ECO:0007669"/>
    <property type="project" value="UniProtKB-KW"/>
</dbReference>
<evidence type="ECO:0000256" key="9">
    <source>
        <dbReference type="PROSITE-ProRule" id="PRU00047"/>
    </source>
</evidence>
<dbReference type="EC" id="2.7.7.49" evidence="1"/>
<evidence type="ECO:0000256" key="4">
    <source>
        <dbReference type="ARBA" id="ARBA00022695"/>
    </source>
</evidence>
<dbReference type="InterPro" id="IPR041373">
    <property type="entry name" value="RT_RNaseH"/>
</dbReference>
<dbReference type="GO" id="GO:0008233">
    <property type="term" value="F:peptidase activity"/>
    <property type="evidence" value="ECO:0007669"/>
    <property type="project" value="UniProtKB-KW"/>
</dbReference>
<feature type="compositionally biased region" description="Basic and acidic residues" evidence="10">
    <location>
        <begin position="515"/>
        <end position="524"/>
    </location>
</feature>
<dbReference type="Gene3D" id="3.30.420.10">
    <property type="entry name" value="Ribonuclease H-like superfamily/Ribonuclease H"/>
    <property type="match status" value="1"/>
</dbReference>
<name>A0AA38W3W8_9ASTR</name>
<gene>
    <name evidence="14" type="ORF">OSB04_un000178</name>
</gene>
<feature type="domain" description="Integrase catalytic" evidence="13">
    <location>
        <begin position="1146"/>
        <end position="1306"/>
    </location>
</feature>
<dbReference type="InterPro" id="IPR041588">
    <property type="entry name" value="Integrase_H2C2"/>
</dbReference>
<dbReference type="GO" id="GO:0003676">
    <property type="term" value="F:nucleic acid binding"/>
    <property type="evidence" value="ECO:0007669"/>
    <property type="project" value="InterPro"/>
</dbReference>
<dbReference type="CDD" id="cd01647">
    <property type="entry name" value="RT_LTR"/>
    <property type="match status" value="1"/>
</dbReference>
<keyword evidence="9" id="KW-0479">Metal-binding</keyword>
<keyword evidence="8" id="KW-0695">RNA-directed DNA polymerase</keyword>
<dbReference type="Pfam" id="PF17917">
    <property type="entry name" value="RT_RNaseH"/>
    <property type="match status" value="1"/>
</dbReference>
<keyword evidence="15" id="KW-1185">Reference proteome</keyword>
<dbReference type="Gene3D" id="4.10.60.10">
    <property type="entry name" value="Zinc finger, CCHC-type"/>
    <property type="match status" value="1"/>
</dbReference>
<dbReference type="FunFam" id="3.30.420.10:FF:000032">
    <property type="entry name" value="Retrovirus-related Pol polyprotein from transposon 297-like Protein"/>
    <property type="match status" value="1"/>
</dbReference>
<keyword evidence="2" id="KW-0645">Protease</keyword>
<reference evidence="14" key="1">
    <citation type="submission" date="2023-03" db="EMBL/GenBank/DDBJ databases">
        <title>Chromosome-scale reference genome and RAD-based genetic map of yellow starthistle (Centaurea solstitialis) reveal putative structural variation and QTLs associated with invader traits.</title>
        <authorList>
            <person name="Reatini B."/>
            <person name="Cang F.A."/>
            <person name="Jiang Q."/>
            <person name="Mckibben M.T.W."/>
            <person name="Barker M.S."/>
            <person name="Rieseberg L.H."/>
            <person name="Dlugosch K.M."/>
        </authorList>
    </citation>
    <scope>NUCLEOTIDE SEQUENCE</scope>
    <source>
        <strain evidence="14">CAN-66</strain>
        <tissue evidence="14">Leaf</tissue>
    </source>
</reference>
<proteinExistence type="predicted"/>
<dbReference type="InterPro" id="IPR036875">
    <property type="entry name" value="Znf_CCHC_sf"/>
</dbReference>
<evidence type="ECO:0000259" key="12">
    <source>
        <dbReference type="PROSITE" id="PS50878"/>
    </source>
</evidence>
<evidence type="ECO:0000256" key="2">
    <source>
        <dbReference type="ARBA" id="ARBA00022670"/>
    </source>
</evidence>
<keyword evidence="5" id="KW-0540">Nuclease</keyword>
<dbReference type="Gene3D" id="2.40.70.10">
    <property type="entry name" value="Acid Proteases"/>
    <property type="match status" value="1"/>
</dbReference>
<evidence type="ECO:0000313" key="15">
    <source>
        <dbReference type="Proteomes" id="UP001172457"/>
    </source>
</evidence>
<keyword evidence="6" id="KW-0255">Endonuclease</keyword>
<dbReference type="EMBL" id="JARYMX010000013">
    <property type="protein sequence ID" value="KAJ9536629.1"/>
    <property type="molecule type" value="Genomic_DNA"/>
</dbReference>
<dbReference type="PANTHER" id="PTHR35046:SF9">
    <property type="entry name" value="RNA-DIRECTED DNA POLYMERASE"/>
    <property type="match status" value="1"/>
</dbReference>
<evidence type="ECO:0000313" key="14">
    <source>
        <dbReference type="EMBL" id="KAJ9536629.1"/>
    </source>
</evidence>
<dbReference type="Gene3D" id="1.10.340.70">
    <property type="match status" value="1"/>
</dbReference>
<dbReference type="Pfam" id="PF00078">
    <property type="entry name" value="RVT_1"/>
    <property type="match status" value="1"/>
</dbReference>
<feature type="region of interest" description="Disordered" evidence="10">
    <location>
        <begin position="196"/>
        <end position="225"/>
    </location>
</feature>
<dbReference type="InterPro" id="IPR000477">
    <property type="entry name" value="RT_dom"/>
</dbReference>
<dbReference type="FunFam" id="3.10.10.10:FF:000007">
    <property type="entry name" value="Retrovirus-related Pol polyprotein from transposon 17.6-like Protein"/>
    <property type="match status" value="1"/>
</dbReference>
<dbReference type="GO" id="GO:0004519">
    <property type="term" value="F:endonuclease activity"/>
    <property type="evidence" value="ECO:0007669"/>
    <property type="project" value="UniProtKB-KW"/>
</dbReference>
<evidence type="ECO:0000256" key="1">
    <source>
        <dbReference type="ARBA" id="ARBA00012493"/>
    </source>
</evidence>
<dbReference type="Gene3D" id="3.10.10.10">
    <property type="entry name" value="HIV Type 1 Reverse Transcriptase, subunit A, domain 1"/>
    <property type="match status" value="1"/>
</dbReference>
<dbReference type="Gene3D" id="3.10.20.370">
    <property type="match status" value="1"/>
</dbReference>
<feature type="compositionally biased region" description="Low complexity" evidence="10">
    <location>
        <begin position="206"/>
        <end position="222"/>
    </location>
</feature>
<keyword evidence="3" id="KW-0808">Transferase</keyword>
<dbReference type="Pfam" id="PF24626">
    <property type="entry name" value="SH3_Tf2-1"/>
    <property type="match status" value="1"/>
</dbReference>